<protein>
    <submittedName>
        <fullName evidence="1">Uncharacterized protein</fullName>
    </submittedName>
</protein>
<gene>
    <name evidence="1" type="ORF">McpAg1_00540</name>
</gene>
<evidence type="ECO:0000313" key="1">
    <source>
        <dbReference type="EMBL" id="MDV0440877.1"/>
    </source>
</evidence>
<sequence>MAGWRTVFLAVMIVCFICSAGCIGTNDVDNATQPPISGKPTEIPIADDSKSQVIQSFGAPQKDSWMVRLLADSYHDNPVMAELREFMNETWYPNGPVLGWKEMDQTIVLYVDAEHPPSYEEMSRIYQKWNEAANLNGSVPFMNRSLSITDIPLMFEGVTFPADDTDEQIKVEILSPQEGAVFWGDVVPHHILVDVRILSKYGLREAEVQSNFYKDYYKEPYTGDWSTGIVSTPLQNHITIVSVPTISGKTNISVVAVDTKGYVVKKMVNITVNTGIPYAPRW</sequence>
<dbReference type="Proteomes" id="UP001273136">
    <property type="component" value="Unassembled WGS sequence"/>
</dbReference>
<organism evidence="1 2">
    <name type="scientific">Methanorbis furvi</name>
    <dbReference type="NCBI Taxonomy" id="3028299"/>
    <lineage>
        <taxon>Archaea</taxon>
        <taxon>Methanobacteriati</taxon>
        <taxon>Methanobacteriota</taxon>
        <taxon>Stenosarchaea group</taxon>
        <taxon>Methanomicrobia</taxon>
        <taxon>Methanomicrobiales</taxon>
        <taxon>Methanocorpusculaceae</taxon>
        <taxon>Methanorbis</taxon>
    </lineage>
</organism>
<name>A0AAE4MBD8_9EURY</name>
<accession>A0AAE4MBD8</accession>
<dbReference type="EMBL" id="JAWDKA010000001">
    <property type="protein sequence ID" value="MDV0440877.1"/>
    <property type="molecule type" value="Genomic_DNA"/>
</dbReference>
<keyword evidence="2" id="KW-1185">Reference proteome</keyword>
<dbReference type="RefSeq" id="WP_338093273.1">
    <property type="nucleotide sequence ID" value="NZ_JAWDKA010000001.1"/>
</dbReference>
<proteinExistence type="predicted"/>
<dbReference type="AlphaFoldDB" id="A0AAE4MBD8"/>
<reference evidence="1" key="1">
    <citation type="submission" date="2023-06" db="EMBL/GenBank/DDBJ databases">
        <title>Genome sequence of Methancorpusculaceae sp. Ag1.</title>
        <authorList>
            <person name="Protasov E."/>
            <person name="Platt K."/>
            <person name="Poehlein A."/>
            <person name="Daniel R."/>
            <person name="Brune A."/>
        </authorList>
    </citation>
    <scope>NUCLEOTIDE SEQUENCE</scope>
    <source>
        <strain evidence="1">Ag1</strain>
    </source>
</reference>
<evidence type="ECO:0000313" key="2">
    <source>
        <dbReference type="Proteomes" id="UP001273136"/>
    </source>
</evidence>
<comment type="caution">
    <text evidence="1">The sequence shown here is derived from an EMBL/GenBank/DDBJ whole genome shotgun (WGS) entry which is preliminary data.</text>
</comment>